<protein>
    <recommendedName>
        <fullName evidence="2">Rab-GAP TBC domain-containing protein</fullName>
    </recommendedName>
</protein>
<feature type="compositionally biased region" description="Polar residues" evidence="1">
    <location>
        <begin position="1"/>
        <end position="22"/>
    </location>
</feature>
<feature type="compositionally biased region" description="Polar residues" evidence="1">
    <location>
        <begin position="559"/>
        <end position="577"/>
    </location>
</feature>
<sequence>MAKRSSVSQSRVPSAQTPSESPAPSVRRTRVSIDEQGTVLTELELGGMRAGGSRLSGGSRRGSSTHEKMYAELAPSPPKTPLHRSSSSYGLQTPSPMAAAVSPAPSSQSTRLSLETVVKSQDNLEKTSISEDRPLISPWLTLADEERKPAQETSPPLQERTSSIPLEAATNSLPSPPPPVSSSPHTENYALKSPPPSTSPKTLDPPPSLSRATSNASLWIPSSLKPSSLLRSTSFAEQHAAYQQPGTTPPMASAALPSPTEQHQPGGLVSPWPEPEPASVPPAPPEQMSPPESVTPLPSPHNTWNPISRKTSLVVQNARPPEQTPKPSSPSHHSTPSQSTTATLVNDTPPPTLPAPLPDPRASLASSRRTSVLSSYSQSTFHEDDDYGPPTPTSPEIPLPTASSTATAPDVTPAPVPAPDASTSYADSSRISLALSDGGVGIGLSLLQDLAGGGSQDGWSDSDSGSDADGQLMGHATYSTRRTAGGGGGGEWGESMRGSMMSEASKYSDDDSDDGDGLGYEDTELGHGPGGGDTQQALEADLTQTQEAYTNLDGPLASSAASSQRTSLAHASSSSPPMTFPPIAPLSPSRTRSALSLLQQTTIQGPAKGEDYEYEFPPPPTHTPRIVSRLSQQQQQKPSPPPTGTVDDPNQPRSPLSPRSPRSPGADSHTEAEAVARTARRPSLAPSAVSSDWDGAAEIYDDYRYSRFSVSSHARSFASSTSKRMSVASSKYGGGGGIGGGGEWPPPFVDDPEARSRADSSSRPSVDSARGGEAEAQTHTRARSGTTGHRPAPLTLVTSNLAVDEQRGLPGRSPLLHTAWVSPLPSPGAQSVPVSAGGIPSGMASAIRERFELQRQASQVQREVDVGEEEEERGIVVEDDDCDGDEVVIGHRSSRRDSENSDEERQSTLHDHEEPSLSSSPDPEPDLVAKGRLAPLVIANRTPSPAGDDDGAVEKKKDMEAPVKAEEPPVETLPTPVSSPPLPPPTLRPTAPSSSPVPSQLRPSLLELRGQDQGQRQSLFLPHPNAPKAPPALSPGPMYIAQQEPPPQPPLPPTRGGALQTLRMALAMPPGPRGRGPTIYGVPTEDLSAATGPVLMHFSLTPPPATAPPPGSVPPPTVPMPSLNLVSPQPIVAPVPVLGVRRVGSLASLDAAAAAMASDDESSSSGVIPRANFFPKAAGVRPRSRSFSGFQTTAPEIPIPIQRSREEGSQPVEMPSANEVKRALSPITASPTTPLSSSPTPKNAPPKPSPLRISSAVANNTSGIRGSKPPNSPLAQYSTTLSASVPSSPTVAARPIQQLKQMASRSTLNEVVTAPRQTPTPRTILPSSNTSEAGSSPSQSSPLNNIDPPRPSIDSDATSIRSARSNLISPQPFGRHNSLRSKLSLPNLRRNLSRQDDPPNNTPESPTVDGDTLQVKDMDFELVRPNIAQFQAARTSQDSGVMGRDGSVDARQDTKFLRPDSPAGSLAPPRSPTVASSDHSPAASSVWAATQPKPSPSPQPSPLPQQGRPLESESSMDAHRQRELKWMSVINSVAPAQARKSKKVKKLLFDGVPSSVRYLVWSHLTDGKARVVHGVYTQLMCRGRVPALAGVEKDVQRCFADQPQLQSTQGPVVSLLQAYFSMVPDVQYTTGLTLIAGTLLLIAPEEDAFWIFVSVMDTHIRSYFWTTPTQLDVDASLFSRALENNDPQLAKRLLTDFAISPSTICRPWFTSLFVGSLPSDYLNRVWDVFLFEGVPFLLRVALALVSCCRRQIAESTSAESALKALHRPSSALLPASPEALVTLALSVKLKDDDIRKQRVKLEAQVKRQTQAPRTISGPGAISLPRT</sequence>
<feature type="compositionally biased region" description="Low complexity" evidence="1">
    <location>
        <begin position="51"/>
        <end position="62"/>
    </location>
</feature>
<feature type="compositionally biased region" description="Polar residues" evidence="1">
    <location>
        <begin position="1473"/>
        <end position="1483"/>
    </location>
</feature>
<dbReference type="SMART" id="SM00164">
    <property type="entry name" value="TBC"/>
    <property type="match status" value="1"/>
</dbReference>
<feature type="compositionally biased region" description="Polar residues" evidence="1">
    <location>
        <begin position="83"/>
        <end position="93"/>
    </location>
</feature>
<feature type="compositionally biased region" description="Low complexity" evidence="1">
    <location>
        <begin position="360"/>
        <end position="380"/>
    </location>
</feature>
<feature type="compositionally biased region" description="Low complexity" evidence="1">
    <location>
        <begin position="94"/>
        <end position="107"/>
    </location>
</feature>
<dbReference type="InterPro" id="IPR050302">
    <property type="entry name" value="Rab_GAP_TBC_domain"/>
</dbReference>
<feature type="compositionally biased region" description="Polar residues" evidence="1">
    <location>
        <begin position="1185"/>
        <end position="1194"/>
    </location>
</feature>
<dbReference type="GO" id="GO:0031267">
    <property type="term" value="F:small GTPase binding"/>
    <property type="evidence" value="ECO:0007669"/>
    <property type="project" value="TreeGrafter"/>
</dbReference>
<dbReference type="Pfam" id="PF00566">
    <property type="entry name" value="RabGAP-TBC"/>
    <property type="match status" value="1"/>
</dbReference>
<feature type="compositionally biased region" description="Pro residues" evidence="1">
    <location>
        <begin position="389"/>
        <end position="398"/>
    </location>
</feature>
<dbReference type="PANTHER" id="PTHR47219:SF9">
    <property type="entry name" value="GTPASE ACTIVATING PROTEIN AND CENTROSOME-ASSOCIATED, ISOFORM B"/>
    <property type="match status" value="1"/>
</dbReference>
<evidence type="ECO:0000256" key="1">
    <source>
        <dbReference type="SAM" id="MobiDB-lite"/>
    </source>
</evidence>
<feature type="compositionally biased region" description="Low complexity" evidence="1">
    <location>
        <begin position="1278"/>
        <end position="1289"/>
    </location>
</feature>
<feature type="region of interest" description="Disordered" evidence="1">
    <location>
        <begin position="1454"/>
        <end position="1519"/>
    </location>
</feature>
<dbReference type="PANTHER" id="PTHR47219">
    <property type="entry name" value="RAB GTPASE-ACTIVATING PROTEIN 1-LIKE"/>
    <property type="match status" value="1"/>
</dbReference>
<feature type="region of interest" description="Disordered" evidence="1">
    <location>
        <begin position="1302"/>
        <end position="1357"/>
    </location>
</feature>
<dbReference type="InterPro" id="IPR035969">
    <property type="entry name" value="Rab-GAP_TBC_sf"/>
</dbReference>
<comment type="caution">
    <text evidence="3">The sequence shown here is derived from an EMBL/GenBank/DDBJ whole genome shotgun (WGS) entry which is preliminary data.</text>
</comment>
<feature type="compositionally biased region" description="Pro residues" evidence="1">
    <location>
        <begin position="1493"/>
        <end position="1503"/>
    </location>
</feature>
<feature type="compositionally biased region" description="Low complexity" evidence="1">
    <location>
        <begin position="653"/>
        <end position="664"/>
    </location>
</feature>
<dbReference type="Gene3D" id="1.10.472.80">
    <property type="entry name" value="Ypt/Rab-GAP domain of gyp1p, domain 3"/>
    <property type="match status" value="1"/>
</dbReference>
<dbReference type="GO" id="GO:0005096">
    <property type="term" value="F:GTPase activator activity"/>
    <property type="evidence" value="ECO:0007669"/>
    <property type="project" value="TreeGrafter"/>
</dbReference>
<name>A0A9P7GHB6_9AGAR</name>
<feature type="domain" description="Rab-GAP TBC" evidence="2">
    <location>
        <begin position="1551"/>
        <end position="1733"/>
    </location>
</feature>
<feature type="compositionally biased region" description="Low complexity" evidence="1">
    <location>
        <begin position="457"/>
        <end position="483"/>
    </location>
</feature>
<feature type="compositionally biased region" description="Basic and acidic residues" evidence="1">
    <location>
        <begin position="122"/>
        <end position="134"/>
    </location>
</feature>
<feature type="compositionally biased region" description="Gly residues" evidence="1">
    <location>
        <begin position="732"/>
        <end position="743"/>
    </location>
</feature>
<feature type="compositionally biased region" description="Polar residues" evidence="1">
    <location>
        <begin position="534"/>
        <end position="549"/>
    </location>
</feature>
<gene>
    <name evidence="3" type="ORF">H0H81_011552</name>
</gene>
<dbReference type="InterPro" id="IPR000195">
    <property type="entry name" value="Rab-GAP-TBC_dom"/>
</dbReference>
<evidence type="ECO:0000313" key="4">
    <source>
        <dbReference type="Proteomes" id="UP000717328"/>
    </source>
</evidence>
<feature type="region of interest" description="Disordered" evidence="1">
    <location>
        <begin position="448"/>
        <end position="695"/>
    </location>
</feature>
<dbReference type="SUPFAM" id="SSF47923">
    <property type="entry name" value="Ypt/Rab-GAP domain of gyp1p"/>
    <property type="match status" value="2"/>
</dbReference>
<feature type="compositionally biased region" description="Acidic residues" evidence="1">
    <location>
        <begin position="510"/>
        <end position="523"/>
    </location>
</feature>
<feature type="compositionally biased region" description="Basic and acidic residues" evidence="1">
    <location>
        <begin position="895"/>
        <end position="915"/>
    </location>
</feature>
<feature type="region of interest" description="Disordered" evidence="1">
    <location>
        <begin position="858"/>
        <end position="1056"/>
    </location>
</feature>
<feature type="region of interest" description="Disordered" evidence="1">
    <location>
        <begin position="1390"/>
        <end position="1412"/>
    </location>
</feature>
<feature type="compositionally biased region" description="Acidic residues" evidence="1">
    <location>
        <begin position="866"/>
        <end position="886"/>
    </location>
</feature>
<feature type="compositionally biased region" description="Low complexity" evidence="1">
    <location>
        <begin position="217"/>
        <end position="234"/>
    </location>
</feature>
<dbReference type="PROSITE" id="PS50086">
    <property type="entry name" value="TBC_RABGAP"/>
    <property type="match status" value="1"/>
</dbReference>
<feature type="compositionally biased region" description="Basic and acidic residues" evidence="1">
    <location>
        <begin position="952"/>
        <end position="967"/>
    </location>
</feature>
<feature type="compositionally biased region" description="Low complexity" evidence="1">
    <location>
        <begin position="399"/>
        <end position="411"/>
    </location>
</feature>
<proteinExistence type="predicted"/>
<evidence type="ECO:0000313" key="3">
    <source>
        <dbReference type="EMBL" id="KAG5650627.1"/>
    </source>
</evidence>
<organism evidence="3 4">
    <name type="scientific">Sphagnurus paluster</name>
    <dbReference type="NCBI Taxonomy" id="117069"/>
    <lineage>
        <taxon>Eukaryota</taxon>
        <taxon>Fungi</taxon>
        <taxon>Dikarya</taxon>
        <taxon>Basidiomycota</taxon>
        <taxon>Agaricomycotina</taxon>
        <taxon>Agaricomycetes</taxon>
        <taxon>Agaricomycetidae</taxon>
        <taxon>Agaricales</taxon>
        <taxon>Tricholomatineae</taxon>
        <taxon>Lyophyllaceae</taxon>
        <taxon>Sphagnurus</taxon>
    </lineage>
</organism>
<accession>A0A9P7GHB6</accession>
<feature type="compositionally biased region" description="Polar residues" evidence="1">
    <location>
        <begin position="108"/>
        <end position="121"/>
    </location>
</feature>
<feature type="compositionally biased region" description="Polar residues" evidence="1">
    <location>
        <begin position="151"/>
        <end position="164"/>
    </location>
</feature>
<feature type="region of interest" description="Disordered" evidence="1">
    <location>
        <begin position="1"/>
        <end position="427"/>
    </location>
</feature>
<feature type="compositionally biased region" description="Polar residues" evidence="1">
    <location>
        <begin position="588"/>
        <end position="604"/>
    </location>
</feature>
<feature type="compositionally biased region" description="Polar residues" evidence="1">
    <location>
        <begin position="1302"/>
        <end position="1334"/>
    </location>
</feature>
<feature type="compositionally biased region" description="Pro residues" evidence="1">
    <location>
        <begin position="1024"/>
        <end position="1034"/>
    </location>
</feature>
<dbReference type="EMBL" id="JABCKI010000399">
    <property type="protein sequence ID" value="KAG5650627.1"/>
    <property type="molecule type" value="Genomic_DNA"/>
</dbReference>
<reference evidence="3" key="1">
    <citation type="submission" date="2021-02" db="EMBL/GenBank/DDBJ databases">
        <authorList>
            <person name="Nieuwenhuis M."/>
            <person name="Van De Peppel L.J.J."/>
        </authorList>
    </citation>
    <scope>NUCLEOTIDE SEQUENCE</scope>
    <source>
        <strain evidence="3">D49</strain>
    </source>
</reference>
<keyword evidence="4" id="KW-1185">Reference proteome</keyword>
<feature type="compositionally biased region" description="Pro residues" evidence="1">
    <location>
        <begin position="348"/>
        <end position="359"/>
    </location>
</feature>
<feature type="compositionally biased region" description="Pro residues" evidence="1">
    <location>
        <begin position="272"/>
        <end position="288"/>
    </location>
</feature>
<feature type="region of interest" description="Disordered" evidence="1">
    <location>
        <begin position="710"/>
        <end position="795"/>
    </location>
</feature>
<reference evidence="3" key="2">
    <citation type="submission" date="2021-10" db="EMBL/GenBank/DDBJ databases">
        <title>Phylogenomics reveals ancestral predisposition of the termite-cultivated fungus Termitomyces towards a domesticated lifestyle.</title>
        <authorList>
            <person name="Auxier B."/>
            <person name="Grum-Grzhimaylo A."/>
            <person name="Cardenas M.E."/>
            <person name="Lodge J.D."/>
            <person name="Laessoe T."/>
            <person name="Pedersen O."/>
            <person name="Smith M.E."/>
            <person name="Kuyper T.W."/>
            <person name="Franco-Molano E.A."/>
            <person name="Baroni T.J."/>
            <person name="Aanen D.K."/>
        </authorList>
    </citation>
    <scope>NUCLEOTIDE SEQUENCE</scope>
    <source>
        <strain evidence="3">D49</strain>
    </source>
</reference>
<feature type="compositionally biased region" description="Low complexity" evidence="1">
    <location>
        <begin position="1223"/>
        <end position="1241"/>
    </location>
</feature>
<evidence type="ECO:0000259" key="2">
    <source>
        <dbReference type="PROSITE" id="PS50086"/>
    </source>
</evidence>
<feature type="compositionally biased region" description="Polar residues" evidence="1">
    <location>
        <begin position="300"/>
        <end position="315"/>
    </location>
</feature>
<dbReference type="Gene3D" id="1.10.8.270">
    <property type="entry name" value="putative rabgap domain of human tbc1 domain family member 14 like domains"/>
    <property type="match status" value="1"/>
</dbReference>
<feature type="region of interest" description="Disordered" evidence="1">
    <location>
        <begin position="1178"/>
        <end position="1289"/>
    </location>
</feature>
<feature type="compositionally biased region" description="Low complexity" evidence="1">
    <location>
        <begin position="710"/>
        <end position="722"/>
    </location>
</feature>
<dbReference type="Proteomes" id="UP000717328">
    <property type="component" value="Unassembled WGS sequence"/>
</dbReference>
<feature type="compositionally biased region" description="Pro residues" evidence="1">
    <location>
        <begin position="1044"/>
        <end position="1053"/>
    </location>
</feature>
<feature type="compositionally biased region" description="Pro residues" evidence="1">
    <location>
        <begin position="193"/>
        <end position="208"/>
    </location>
</feature>
<dbReference type="OrthoDB" id="159449at2759"/>
<feature type="compositionally biased region" description="Low complexity" evidence="1">
    <location>
        <begin position="493"/>
        <end position="505"/>
    </location>
</feature>
<feature type="compositionally biased region" description="Low complexity" evidence="1">
    <location>
        <begin position="329"/>
        <end position="341"/>
    </location>
</feature>
<feature type="compositionally biased region" description="Pro residues" evidence="1">
    <location>
        <begin position="977"/>
        <end position="987"/>
    </location>
</feature>